<dbReference type="Gene3D" id="3.40.50.1820">
    <property type="entry name" value="alpha/beta hydrolase"/>
    <property type="match status" value="1"/>
</dbReference>
<dbReference type="GO" id="GO:0009694">
    <property type="term" value="P:jasmonic acid metabolic process"/>
    <property type="evidence" value="ECO:0007669"/>
    <property type="project" value="TreeGrafter"/>
</dbReference>
<dbReference type="FunFam" id="3.40.50.1820:FF:000051">
    <property type="entry name" value="(S)-hydroxynitrile lyase"/>
    <property type="match status" value="1"/>
</dbReference>
<dbReference type="InterPro" id="IPR045889">
    <property type="entry name" value="MES/HNL"/>
</dbReference>
<evidence type="ECO:0000313" key="3">
    <source>
        <dbReference type="EMBL" id="CAI9765548.1"/>
    </source>
</evidence>
<gene>
    <name evidence="3" type="ORF">FPE_LOCUS12978</name>
</gene>
<feature type="domain" description="AB hydrolase-1" evidence="2">
    <location>
        <begin position="30"/>
        <end position="271"/>
    </location>
</feature>
<dbReference type="SUPFAM" id="SSF53474">
    <property type="entry name" value="alpha/beta-Hydrolases"/>
    <property type="match status" value="1"/>
</dbReference>
<feature type="chain" id="PRO_5042007496" description="AB hydrolase-1 domain-containing protein" evidence="1">
    <location>
        <begin position="27"/>
        <end position="282"/>
    </location>
</feature>
<dbReference type="InterPro" id="IPR000073">
    <property type="entry name" value="AB_hydrolase_1"/>
</dbReference>
<sequence length="282" mass="32171">MENRNVYLLSSFLLIFLVFSVNLARSESHFVLVHTAGHGAWCWYKLVSLLKSSGHNVTALDLAASGINPKQVLDVPFVSDYFRPLTEFMASLPRHEKVILVGHSYGGLAISHAMERFSEKISVAVFVAALMPGPHTNFSIFFQETTRSEGDFLDTRIAYDNGPKNPPTSYTLGSKYMSEKLYQLSPIEDWTLATMLVRPLYAYATQDFSRELKLSGDKYGSVSRIFIMTDKDKVRQKYFQRWMIEHNRPNEVKFIKGSDNMVMMSKPKELLVQLLDIAKKYS</sequence>
<accession>A0AAD1Z9K5</accession>
<dbReference type="Pfam" id="PF12697">
    <property type="entry name" value="Abhydrolase_6"/>
    <property type="match status" value="1"/>
</dbReference>
<feature type="signal peptide" evidence="1">
    <location>
        <begin position="1"/>
        <end position="26"/>
    </location>
</feature>
<evidence type="ECO:0000259" key="2">
    <source>
        <dbReference type="Pfam" id="PF12697"/>
    </source>
</evidence>
<name>A0AAD1Z9K5_9LAMI</name>
<dbReference type="GO" id="GO:0080030">
    <property type="term" value="F:methyl indole-3-acetate esterase activity"/>
    <property type="evidence" value="ECO:0007669"/>
    <property type="project" value="TreeGrafter"/>
</dbReference>
<dbReference type="PANTHER" id="PTHR10992">
    <property type="entry name" value="METHYLESTERASE FAMILY MEMBER"/>
    <property type="match status" value="1"/>
</dbReference>
<reference evidence="3" key="1">
    <citation type="submission" date="2023-05" db="EMBL/GenBank/DDBJ databases">
        <authorList>
            <person name="Huff M."/>
        </authorList>
    </citation>
    <scope>NUCLEOTIDE SEQUENCE</scope>
</reference>
<proteinExistence type="predicted"/>
<dbReference type="AlphaFoldDB" id="A0AAD1Z9K5"/>
<evidence type="ECO:0000313" key="4">
    <source>
        <dbReference type="Proteomes" id="UP000834106"/>
    </source>
</evidence>
<dbReference type="EMBL" id="OU503042">
    <property type="protein sequence ID" value="CAI9765548.1"/>
    <property type="molecule type" value="Genomic_DNA"/>
</dbReference>
<keyword evidence="1" id="KW-0732">Signal</keyword>
<dbReference type="Proteomes" id="UP000834106">
    <property type="component" value="Chromosome 7"/>
</dbReference>
<dbReference type="GO" id="GO:0080031">
    <property type="term" value="F:methyl salicylate esterase activity"/>
    <property type="evidence" value="ECO:0007669"/>
    <property type="project" value="TreeGrafter"/>
</dbReference>
<dbReference type="GO" id="GO:0080032">
    <property type="term" value="F:methyl jasmonate esterase activity"/>
    <property type="evidence" value="ECO:0007669"/>
    <property type="project" value="TreeGrafter"/>
</dbReference>
<dbReference type="InterPro" id="IPR029058">
    <property type="entry name" value="AB_hydrolase_fold"/>
</dbReference>
<protein>
    <recommendedName>
        <fullName evidence="2">AB hydrolase-1 domain-containing protein</fullName>
    </recommendedName>
</protein>
<evidence type="ECO:0000256" key="1">
    <source>
        <dbReference type="SAM" id="SignalP"/>
    </source>
</evidence>
<dbReference type="PANTHER" id="PTHR10992:SF1002">
    <property type="entry name" value="SALICYLIC ACID-BINDING PROTEIN 2-LIKE"/>
    <property type="match status" value="1"/>
</dbReference>
<keyword evidence="4" id="KW-1185">Reference proteome</keyword>
<organism evidence="3 4">
    <name type="scientific">Fraxinus pennsylvanica</name>
    <dbReference type="NCBI Taxonomy" id="56036"/>
    <lineage>
        <taxon>Eukaryota</taxon>
        <taxon>Viridiplantae</taxon>
        <taxon>Streptophyta</taxon>
        <taxon>Embryophyta</taxon>
        <taxon>Tracheophyta</taxon>
        <taxon>Spermatophyta</taxon>
        <taxon>Magnoliopsida</taxon>
        <taxon>eudicotyledons</taxon>
        <taxon>Gunneridae</taxon>
        <taxon>Pentapetalae</taxon>
        <taxon>asterids</taxon>
        <taxon>lamiids</taxon>
        <taxon>Lamiales</taxon>
        <taxon>Oleaceae</taxon>
        <taxon>Oleeae</taxon>
        <taxon>Fraxinus</taxon>
    </lineage>
</organism>
<dbReference type="GO" id="GO:0009696">
    <property type="term" value="P:salicylic acid metabolic process"/>
    <property type="evidence" value="ECO:0007669"/>
    <property type="project" value="TreeGrafter"/>
</dbReference>